<evidence type="ECO:0000256" key="4">
    <source>
        <dbReference type="ARBA" id="ARBA00022475"/>
    </source>
</evidence>
<organism evidence="11 12">
    <name type="scientific">Massilia jejuensis</name>
    <dbReference type="NCBI Taxonomy" id="648894"/>
    <lineage>
        <taxon>Bacteria</taxon>
        <taxon>Pseudomonadati</taxon>
        <taxon>Pseudomonadota</taxon>
        <taxon>Betaproteobacteria</taxon>
        <taxon>Burkholderiales</taxon>
        <taxon>Oxalobacteraceae</taxon>
        <taxon>Telluria group</taxon>
        <taxon>Massilia</taxon>
    </lineage>
</organism>
<dbReference type="PANTHER" id="PTHR32507:SF0">
    <property type="entry name" value="NA(+)_H(+) ANTIPORTER 2-RELATED"/>
    <property type="match status" value="1"/>
</dbReference>
<feature type="domain" description="Cation/H+ exchanger transmembrane" evidence="10">
    <location>
        <begin position="27"/>
        <end position="359"/>
    </location>
</feature>
<feature type="transmembrane region" description="Helical" evidence="9">
    <location>
        <begin position="125"/>
        <end position="144"/>
    </location>
</feature>
<feature type="transmembrane region" description="Helical" evidence="9">
    <location>
        <begin position="238"/>
        <end position="262"/>
    </location>
</feature>
<keyword evidence="4" id="KW-1003">Cell membrane</keyword>
<evidence type="ECO:0000313" key="12">
    <source>
        <dbReference type="Proteomes" id="UP001596031"/>
    </source>
</evidence>
<keyword evidence="12" id="KW-1185">Reference proteome</keyword>
<feature type="transmembrane region" description="Helical" evidence="9">
    <location>
        <begin position="97"/>
        <end position="118"/>
    </location>
</feature>
<accession>A0ABW0PLY0</accession>
<gene>
    <name evidence="11" type="ORF">ACFPOU_21570</name>
</gene>
<keyword evidence="5 9" id="KW-0812">Transmembrane</keyword>
<evidence type="ECO:0000256" key="8">
    <source>
        <dbReference type="ARBA" id="ARBA00023136"/>
    </source>
</evidence>
<name>A0ABW0PLY0_9BURK</name>
<feature type="transmembrane region" description="Helical" evidence="9">
    <location>
        <begin position="369"/>
        <end position="393"/>
    </location>
</feature>
<dbReference type="Pfam" id="PF00999">
    <property type="entry name" value="Na_H_Exchanger"/>
    <property type="match status" value="1"/>
</dbReference>
<feature type="transmembrane region" description="Helical" evidence="9">
    <location>
        <begin position="305"/>
        <end position="325"/>
    </location>
</feature>
<dbReference type="EMBL" id="JBHSMS010000078">
    <property type="protein sequence ID" value="MFC5513695.1"/>
    <property type="molecule type" value="Genomic_DNA"/>
</dbReference>
<comment type="subcellular location">
    <subcellularLocation>
        <location evidence="1">Cell membrane</location>
        <topology evidence="1">Multi-pass membrane protein</topology>
    </subcellularLocation>
</comment>
<keyword evidence="8 9" id="KW-0472">Membrane</keyword>
<proteinExistence type="predicted"/>
<comment type="caution">
    <text evidence="11">The sequence shown here is derived from an EMBL/GenBank/DDBJ whole genome shotgun (WGS) entry which is preliminary data.</text>
</comment>
<evidence type="ECO:0000313" key="11">
    <source>
        <dbReference type="EMBL" id="MFC5513695.1"/>
    </source>
</evidence>
<feature type="transmembrane region" description="Helical" evidence="9">
    <location>
        <begin position="337"/>
        <end position="357"/>
    </location>
</feature>
<sequence length="402" mass="42173">MSDLSTLPLFLFSPLAIIGAGLLLSQMFGVLLHRRGMPRLYGAVAAGLILGVSGFGLVDTALLTYFQELLNAASALVLFEAGRKMDLAWLWRSRAQGLALVLGCVLRGACTVALLVPFGLAWSEAAFIASILVAINPVVFTSMVSDHEATGVATYAAANAVGLSHLVALLALSVSLSWLRSHGVTDEPPFADQLALQGGKLLLGAAIALLCYGVYKLASGVSRAQASVRPGILLATLMLDLGLCSVTSSSALLSLLLMGVLLRNAEKRENVFQAQLKTMQDIGYALLFMTAAALVQMEQVLHWPILPMALLVFGARIAMTRLALVPGYAWSARKKHAIALSACSLVSFSTLVVDSSISNGAYLSGTATGLMGALLALNVLVAPAITWAGLHFAGETHKGSER</sequence>
<dbReference type="PANTHER" id="PTHR32507">
    <property type="entry name" value="NA(+)/H(+) ANTIPORTER 1"/>
    <property type="match status" value="1"/>
</dbReference>
<evidence type="ECO:0000259" key="10">
    <source>
        <dbReference type="Pfam" id="PF00999"/>
    </source>
</evidence>
<dbReference type="RefSeq" id="WP_379726349.1">
    <property type="nucleotide sequence ID" value="NZ_JBHSMS010000078.1"/>
</dbReference>
<dbReference type="InterPro" id="IPR006153">
    <property type="entry name" value="Cation/H_exchanger_TM"/>
</dbReference>
<feature type="transmembrane region" description="Helical" evidence="9">
    <location>
        <begin position="156"/>
        <end position="179"/>
    </location>
</feature>
<evidence type="ECO:0000256" key="1">
    <source>
        <dbReference type="ARBA" id="ARBA00004651"/>
    </source>
</evidence>
<keyword evidence="3" id="KW-0050">Antiport</keyword>
<keyword evidence="6 9" id="KW-1133">Transmembrane helix</keyword>
<dbReference type="Gene3D" id="1.20.1530.20">
    <property type="match status" value="1"/>
</dbReference>
<evidence type="ECO:0000256" key="5">
    <source>
        <dbReference type="ARBA" id="ARBA00022692"/>
    </source>
</evidence>
<feature type="transmembrane region" description="Helical" evidence="9">
    <location>
        <begin position="40"/>
        <end position="66"/>
    </location>
</feature>
<feature type="transmembrane region" description="Helical" evidence="9">
    <location>
        <begin position="200"/>
        <end position="218"/>
    </location>
</feature>
<reference evidence="12" key="1">
    <citation type="journal article" date="2019" name="Int. J. Syst. Evol. Microbiol.">
        <title>The Global Catalogue of Microorganisms (GCM) 10K type strain sequencing project: providing services to taxonomists for standard genome sequencing and annotation.</title>
        <authorList>
            <consortium name="The Broad Institute Genomics Platform"/>
            <consortium name="The Broad Institute Genome Sequencing Center for Infectious Disease"/>
            <person name="Wu L."/>
            <person name="Ma J."/>
        </authorList>
    </citation>
    <scope>NUCLEOTIDE SEQUENCE [LARGE SCALE GENOMIC DNA]</scope>
    <source>
        <strain evidence="12">CCUG 38813</strain>
    </source>
</reference>
<evidence type="ECO:0000256" key="3">
    <source>
        <dbReference type="ARBA" id="ARBA00022449"/>
    </source>
</evidence>
<feature type="transmembrane region" description="Helical" evidence="9">
    <location>
        <begin position="282"/>
        <end position="299"/>
    </location>
</feature>
<keyword evidence="2" id="KW-0813">Transport</keyword>
<dbReference type="Proteomes" id="UP001596031">
    <property type="component" value="Unassembled WGS sequence"/>
</dbReference>
<protein>
    <submittedName>
        <fullName evidence="11">Cation:proton antiporter</fullName>
    </submittedName>
</protein>
<evidence type="ECO:0000256" key="2">
    <source>
        <dbReference type="ARBA" id="ARBA00022448"/>
    </source>
</evidence>
<evidence type="ECO:0000256" key="7">
    <source>
        <dbReference type="ARBA" id="ARBA00023065"/>
    </source>
</evidence>
<feature type="transmembrane region" description="Helical" evidence="9">
    <location>
        <begin position="6"/>
        <end position="28"/>
    </location>
</feature>
<evidence type="ECO:0000256" key="6">
    <source>
        <dbReference type="ARBA" id="ARBA00022989"/>
    </source>
</evidence>
<dbReference type="InterPro" id="IPR038770">
    <property type="entry name" value="Na+/solute_symporter_sf"/>
</dbReference>
<keyword evidence="7" id="KW-0406">Ion transport</keyword>
<evidence type="ECO:0000256" key="9">
    <source>
        <dbReference type="SAM" id="Phobius"/>
    </source>
</evidence>